<protein>
    <submittedName>
        <fullName evidence="1">Uncharacterized protein</fullName>
    </submittedName>
</protein>
<reference evidence="1" key="1">
    <citation type="submission" date="2025-02" db="EMBL/GenBank/DDBJ databases">
        <authorList>
            <consortium name="NCBI Genome Project"/>
        </authorList>
    </citation>
    <scope>NUCLEOTIDE SEQUENCE</scope>
</reference>
<reference evidence="1" key="2">
    <citation type="submission" date="2025-08" db="UniProtKB">
        <authorList>
            <consortium name="RefSeq"/>
        </authorList>
    </citation>
    <scope>IDENTIFICATION</scope>
</reference>
<dbReference type="RefSeq" id="XP_059603276.1">
    <property type="nucleotide sequence ID" value="XM_059750318.1"/>
</dbReference>
<gene>
    <name evidence="1" type="ORF">An01g09080</name>
</gene>
<accession>A0AAJ8E1I8</accession>
<proteinExistence type="predicted"/>
<evidence type="ECO:0000313" key="1">
    <source>
        <dbReference type="RefSeq" id="XP_059603276.1"/>
    </source>
</evidence>
<dbReference type="GeneID" id="84590037"/>
<dbReference type="AlphaFoldDB" id="A0AAJ8E1I8"/>
<dbReference type="VEuPathDB" id="FungiDB:An01g09080"/>
<organism evidence="1">
    <name type="scientific">Aspergillus niger</name>
    <dbReference type="NCBI Taxonomy" id="5061"/>
    <lineage>
        <taxon>Eukaryota</taxon>
        <taxon>Fungi</taxon>
        <taxon>Dikarya</taxon>
        <taxon>Ascomycota</taxon>
        <taxon>Pezizomycotina</taxon>
        <taxon>Eurotiomycetes</taxon>
        <taxon>Eurotiomycetidae</taxon>
        <taxon>Eurotiales</taxon>
        <taxon>Aspergillaceae</taxon>
        <taxon>Aspergillus</taxon>
        <taxon>Aspergillus subgen. Circumdati</taxon>
    </lineage>
</organism>
<sequence length="343" mass="39133">MRTYGRVVREEVVVLVCLFKCGRQRVRQRGMKQKQSGKETIKKGEEKLKFFLLCFFLVRGRSYIVGRRRAGPSELPGEESGRPPFVTAGRLMIAPWPLRGFHFQAPRQGHAWLGWSCPAIFIPNKSLLVVTWLNLPSFCILRLCARYSIITAAFSPANFHPVRAAPKTCNIHSQSLSVCPQSYSPIGWLWTHRPCLSWLLLGISVRSSDMHGANPRRGETAGSGGFLGVMEIAESVTRHRPTHCVRPVLILFGSILMNEGEDTRNFAINNSNNSVYPRGYGMLGPGAELMLLPWSWMYKFVVHLHYLLPLYRIMPNIQDKPSWLHRQPVNRHRPVKSWFTRLS</sequence>
<dbReference type="KEGG" id="ang:An01g09080"/>
<name>A0AAJ8E1I8_ASPNG</name>